<feature type="binding site" evidence="15">
    <location>
        <position position="34"/>
    </location>
    <ligand>
        <name>Mg(2+)</name>
        <dbReference type="ChEBI" id="CHEBI:18420"/>
    </ligand>
</feature>
<dbReference type="PROSITE" id="PS00107">
    <property type="entry name" value="PROTEIN_KINASE_ATP"/>
    <property type="match status" value="1"/>
</dbReference>
<dbReference type="InterPro" id="IPR000719">
    <property type="entry name" value="Prot_kinase_dom"/>
</dbReference>
<accession>A0AAY4ARL9</accession>
<dbReference type="PANTHER" id="PTHR24416">
    <property type="entry name" value="TYROSINE-PROTEIN KINASE RECEPTOR"/>
    <property type="match status" value="1"/>
</dbReference>
<sequence length="523" mass="59650">VPTTHNQHVFLLQKSRDLSQFMVIQMVGTSDNDYVYIDFKDFKYDKNLEFPRENLELGNELGSGAFGKVIQAKAYGITKPSVSVQVAVKMLKDKHCAEEKEALMSELKMLTYIGRHMNIVNLLGACTESGPVYLIFQYCCHGDLLNYLKTNRLTFNKSVSDAFTKEQFSSLYNNYQAKLKSRLVAWTRGHGVLVLAAKGIKQIPLRSTNSPDSSYVPMFPAKNQDDETLLGLNSVCTDSSERKSGLEACGNAGISDLPGSSEGLFFSAQWLCEDLDDLPEVDHGVLTYYDLLGFSYQVAKGMEFLSSKNCIHRDLAARNILVAQGLAKIGDFGLARDIENDSNYVVRGNVRLPVKWMAPESIFNGMYTMESDIWAYGILLWEIFSLGVTPYPGMKVDNHFYSLIQRGFQMEQPFYAKEYKMMRQCWALNPLERPSFHKLGLFIEKEMEAVEDEVVNLIFFVDVLPPNEHTAHYAYIVLSFYRMLKEQKTTRTCHCSCQKQMQNVQKENKYTKITHFTDLKYKI</sequence>
<keyword evidence="19" id="KW-1185">Reference proteome</keyword>
<keyword evidence="3" id="KW-1003">Cell membrane</keyword>
<keyword evidence="9" id="KW-0832">Ubl conjugation</keyword>
<dbReference type="Ensembl" id="ENSDCDT00010010485.1">
    <property type="protein sequence ID" value="ENSDCDP00010009991.1"/>
    <property type="gene ID" value="ENSDCDG00010004438.1"/>
</dbReference>
<feature type="binding site" evidence="15">
    <location>
        <position position="331"/>
    </location>
    <ligand>
        <name>Mg(2+)</name>
        <dbReference type="ChEBI" id="CHEBI:18420"/>
    </ligand>
</feature>
<keyword evidence="15" id="KW-0479">Metal-binding</keyword>
<dbReference type="FunFam" id="3.30.200.20:FF:000366">
    <property type="entry name" value="receptor-type tyrosine-protein kinase FLT3"/>
    <property type="match status" value="1"/>
</dbReference>
<dbReference type="GO" id="GO:0005524">
    <property type="term" value="F:ATP binding"/>
    <property type="evidence" value="ECO:0007669"/>
    <property type="project" value="UniProtKB-UniRule"/>
</dbReference>
<dbReference type="Proteomes" id="UP000694580">
    <property type="component" value="Chromosome 2"/>
</dbReference>
<evidence type="ECO:0000256" key="14">
    <source>
        <dbReference type="PIRSR" id="PIRSR000615-2"/>
    </source>
</evidence>
<dbReference type="GO" id="GO:0030183">
    <property type="term" value="P:B cell differentiation"/>
    <property type="evidence" value="ECO:0007669"/>
    <property type="project" value="TreeGrafter"/>
</dbReference>
<evidence type="ECO:0000256" key="1">
    <source>
        <dbReference type="ARBA" id="ARBA00004251"/>
    </source>
</evidence>
<dbReference type="InterPro" id="IPR008266">
    <property type="entry name" value="Tyr_kinase_AS"/>
</dbReference>
<reference evidence="18" key="3">
    <citation type="submission" date="2025-09" db="UniProtKB">
        <authorList>
            <consortium name="Ensembl"/>
        </authorList>
    </citation>
    <scope>IDENTIFICATION</scope>
</reference>
<feature type="binding site" evidence="15">
    <location>
        <position position="319"/>
    </location>
    <ligand>
        <name>Mg(2+)</name>
        <dbReference type="ChEBI" id="CHEBI:18420"/>
    </ligand>
</feature>
<evidence type="ECO:0000259" key="17">
    <source>
        <dbReference type="PROSITE" id="PS50011"/>
    </source>
</evidence>
<dbReference type="AlphaFoldDB" id="A0AAY4ARL9"/>
<feature type="binding site" evidence="14 16">
    <location>
        <position position="89"/>
    </location>
    <ligand>
        <name>ATP</name>
        <dbReference type="ChEBI" id="CHEBI:30616"/>
    </ligand>
</feature>
<dbReference type="InterPro" id="IPR020635">
    <property type="entry name" value="Tyr_kinase_cat_dom"/>
</dbReference>
<dbReference type="InterPro" id="IPR001824">
    <property type="entry name" value="Tyr_kinase_rcpt_3_CS"/>
</dbReference>
<dbReference type="GO" id="GO:0019838">
    <property type="term" value="F:growth factor binding"/>
    <property type="evidence" value="ECO:0007669"/>
    <property type="project" value="TreeGrafter"/>
</dbReference>
<dbReference type="GO" id="GO:0005886">
    <property type="term" value="C:plasma membrane"/>
    <property type="evidence" value="ECO:0007669"/>
    <property type="project" value="UniProtKB-SubCell"/>
</dbReference>
<protein>
    <recommendedName>
        <fullName evidence="2">receptor protein-tyrosine kinase</fullName>
        <ecNumber evidence="2">2.7.10.1</ecNumber>
    </recommendedName>
</protein>
<gene>
    <name evidence="18" type="primary">FLT3</name>
</gene>
<evidence type="ECO:0000256" key="6">
    <source>
        <dbReference type="ARBA" id="ARBA00022741"/>
    </source>
</evidence>
<dbReference type="Gene3D" id="3.30.200.20">
    <property type="entry name" value="Phosphorylase Kinase, domain 1"/>
    <property type="match status" value="1"/>
</dbReference>
<evidence type="ECO:0000256" key="5">
    <source>
        <dbReference type="ARBA" id="ARBA00022679"/>
    </source>
</evidence>
<dbReference type="FunFam" id="1.10.510.10:FF:000140">
    <property type="entry name" value="Platelet-derived growth factor receptor beta"/>
    <property type="match status" value="1"/>
</dbReference>
<dbReference type="SUPFAM" id="SSF56112">
    <property type="entry name" value="Protein kinase-like (PK-like)"/>
    <property type="match status" value="1"/>
</dbReference>
<keyword evidence="11" id="KW-0675">Receptor</keyword>
<feature type="domain" description="Protein kinase" evidence="17">
    <location>
        <begin position="55"/>
        <end position="443"/>
    </location>
</feature>
<dbReference type="PROSITE" id="PS00109">
    <property type="entry name" value="PROTEIN_KINASE_TYR"/>
    <property type="match status" value="1"/>
</dbReference>
<evidence type="ECO:0000256" key="12">
    <source>
        <dbReference type="ARBA" id="ARBA00051243"/>
    </source>
</evidence>
<proteinExistence type="predicted"/>
<keyword evidence="15" id="KW-0460">Magnesium</keyword>
<evidence type="ECO:0000256" key="2">
    <source>
        <dbReference type="ARBA" id="ARBA00011902"/>
    </source>
</evidence>
<dbReference type="GeneTree" id="ENSGT00940000167274"/>
<dbReference type="InterPro" id="IPR011009">
    <property type="entry name" value="Kinase-like_dom_sf"/>
</dbReference>
<keyword evidence="10" id="KW-0829">Tyrosine-protein kinase</keyword>
<feature type="binding site" evidence="14">
    <location>
        <position position="318"/>
    </location>
    <ligand>
        <name>ATP</name>
        <dbReference type="ChEBI" id="CHEBI:30616"/>
    </ligand>
</feature>
<evidence type="ECO:0000256" key="3">
    <source>
        <dbReference type="ARBA" id="ARBA00022475"/>
    </source>
</evidence>
<dbReference type="GO" id="GO:0007169">
    <property type="term" value="P:cell surface receptor protein tyrosine kinase signaling pathway"/>
    <property type="evidence" value="ECO:0007669"/>
    <property type="project" value="InterPro"/>
</dbReference>
<dbReference type="SMART" id="SM00219">
    <property type="entry name" value="TyrKc"/>
    <property type="match status" value="1"/>
</dbReference>
<evidence type="ECO:0000256" key="8">
    <source>
        <dbReference type="ARBA" id="ARBA00022840"/>
    </source>
</evidence>
<comment type="subcellular location">
    <subcellularLocation>
        <location evidence="1">Cell membrane</location>
        <topology evidence="1">Single-pass type I membrane protein</topology>
    </subcellularLocation>
</comment>
<evidence type="ECO:0000313" key="19">
    <source>
        <dbReference type="Proteomes" id="UP000694580"/>
    </source>
</evidence>
<feature type="binding site" evidence="14">
    <location>
        <begin position="62"/>
        <end position="69"/>
    </location>
    <ligand>
        <name>ATP</name>
        <dbReference type="ChEBI" id="CHEBI:30616"/>
    </ligand>
</feature>
<keyword evidence="4" id="KW-0597">Phosphoprotein</keyword>
<evidence type="ECO:0000256" key="7">
    <source>
        <dbReference type="ARBA" id="ARBA00022777"/>
    </source>
</evidence>
<dbReference type="PIRSF" id="PIRSF000615">
    <property type="entry name" value="TyrPK_CSF1-R"/>
    <property type="match status" value="1"/>
</dbReference>
<feature type="active site" description="Proton acceptor" evidence="13">
    <location>
        <position position="314"/>
    </location>
</feature>
<evidence type="ECO:0000256" key="13">
    <source>
        <dbReference type="PIRSR" id="PIRSR000615-1"/>
    </source>
</evidence>
<keyword evidence="7" id="KW-0418">Kinase</keyword>
<reference evidence="18" key="2">
    <citation type="submission" date="2025-08" db="UniProtKB">
        <authorList>
            <consortium name="Ensembl"/>
        </authorList>
    </citation>
    <scope>IDENTIFICATION</scope>
</reference>
<organism evidence="18 19">
    <name type="scientific">Denticeps clupeoides</name>
    <name type="common">denticle herring</name>
    <dbReference type="NCBI Taxonomy" id="299321"/>
    <lineage>
        <taxon>Eukaryota</taxon>
        <taxon>Metazoa</taxon>
        <taxon>Chordata</taxon>
        <taxon>Craniata</taxon>
        <taxon>Vertebrata</taxon>
        <taxon>Euteleostomi</taxon>
        <taxon>Actinopterygii</taxon>
        <taxon>Neopterygii</taxon>
        <taxon>Teleostei</taxon>
        <taxon>Clupei</taxon>
        <taxon>Clupeiformes</taxon>
        <taxon>Denticipitoidei</taxon>
        <taxon>Denticipitidae</taxon>
        <taxon>Denticeps</taxon>
    </lineage>
</organism>
<evidence type="ECO:0000256" key="9">
    <source>
        <dbReference type="ARBA" id="ARBA00022843"/>
    </source>
</evidence>
<dbReference type="Gene3D" id="1.10.510.10">
    <property type="entry name" value="Transferase(Phosphotransferase) domain 1"/>
    <property type="match status" value="1"/>
</dbReference>
<dbReference type="GO" id="GO:0043235">
    <property type="term" value="C:receptor complex"/>
    <property type="evidence" value="ECO:0007669"/>
    <property type="project" value="TreeGrafter"/>
</dbReference>
<name>A0AAY4ARL9_9TELE</name>
<dbReference type="InterPro" id="IPR050122">
    <property type="entry name" value="RTK"/>
</dbReference>
<dbReference type="PANTHER" id="PTHR24416:SF356">
    <property type="entry name" value="RECEPTOR-TYPE TYROSINE-PROTEIN KINASE FLT3"/>
    <property type="match status" value="1"/>
</dbReference>
<keyword evidence="3" id="KW-0472">Membrane</keyword>
<keyword evidence="8 14" id="KW-0067">ATP-binding</keyword>
<dbReference type="PROSITE" id="PS50011">
    <property type="entry name" value="PROTEIN_KINASE_DOM"/>
    <property type="match status" value="1"/>
</dbReference>
<dbReference type="EC" id="2.7.10.1" evidence="2"/>
<comment type="catalytic activity">
    <reaction evidence="12">
        <text>L-tyrosyl-[protein] + ATP = O-phospho-L-tyrosyl-[protein] + ADP + H(+)</text>
        <dbReference type="Rhea" id="RHEA:10596"/>
        <dbReference type="Rhea" id="RHEA-COMP:10136"/>
        <dbReference type="Rhea" id="RHEA-COMP:20101"/>
        <dbReference type="ChEBI" id="CHEBI:15378"/>
        <dbReference type="ChEBI" id="CHEBI:30616"/>
        <dbReference type="ChEBI" id="CHEBI:46858"/>
        <dbReference type="ChEBI" id="CHEBI:61978"/>
        <dbReference type="ChEBI" id="CHEBI:456216"/>
        <dbReference type="EC" id="2.7.10.1"/>
    </reaction>
</comment>
<dbReference type="PROSITE" id="PS00240">
    <property type="entry name" value="RECEPTOR_TYR_KIN_III"/>
    <property type="match status" value="1"/>
</dbReference>
<keyword evidence="6 14" id="KW-0547">Nucleotide-binding</keyword>
<dbReference type="Pfam" id="PF07714">
    <property type="entry name" value="PK_Tyr_Ser-Thr"/>
    <property type="match status" value="1"/>
</dbReference>
<dbReference type="GO" id="GO:0046872">
    <property type="term" value="F:metal ion binding"/>
    <property type="evidence" value="ECO:0007669"/>
    <property type="project" value="UniProtKB-KW"/>
</dbReference>
<keyword evidence="5" id="KW-0808">Transferase</keyword>
<dbReference type="GO" id="GO:0004714">
    <property type="term" value="F:transmembrane receptor protein tyrosine kinase activity"/>
    <property type="evidence" value="ECO:0007669"/>
    <property type="project" value="UniProtKB-EC"/>
</dbReference>
<dbReference type="GO" id="GO:0019221">
    <property type="term" value="P:cytokine-mediated signaling pathway"/>
    <property type="evidence" value="ECO:0007669"/>
    <property type="project" value="TreeGrafter"/>
</dbReference>
<evidence type="ECO:0000313" key="18">
    <source>
        <dbReference type="Ensembl" id="ENSDCDP00010009991.1"/>
    </source>
</evidence>
<evidence type="ECO:0000256" key="15">
    <source>
        <dbReference type="PIRSR" id="PIRSR000615-3"/>
    </source>
</evidence>
<evidence type="ECO:0000256" key="4">
    <source>
        <dbReference type="ARBA" id="ARBA00022553"/>
    </source>
</evidence>
<dbReference type="InterPro" id="IPR001245">
    <property type="entry name" value="Ser-Thr/Tyr_kinase_cat_dom"/>
</dbReference>
<dbReference type="InterPro" id="IPR017441">
    <property type="entry name" value="Protein_kinase_ATP_BS"/>
</dbReference>
<evidence type="ECO:0000256" key="16">
    <source>
        <dbReference type="PROSITE-ProRule" id="PRU10141"/>
    </source>
</evidence>
<reference evidence="18 19" key="1">
    <citation type="submission" date="2020-06" db="EMBL/GenBank/DDBJ databases">
        <authorList>
            <consortium name="Wellcome Sanger Institute Data Sharing"/>
        </authorList>
    </citation>
    <scope>NUCLEOTIDE SEQUENCE [LARGE SCALE GENOMIC DNA]</scope>
</reference>
<evidence type="ECO:0000256" key="10">
    <source>
        <dbReference type="ARBA" id="ARBA00023137"/>
    </source>
</evidence>
<evidence type="ECO:0000256" key="11">
    <source>
        <dbReference type="ARBA" id="ARBA00023170"/>
    </source>
</evidence>